<keyword evidence="4" id="KW-1185">Reference proteome</keyword>
<keyword evidence="2" id="KW-0472">Membrane</keyword>
<gene>
    <name evidence="3" type="ORF">L1F06_019930</name>
</gene>
<proteinExistence type="predicted"/>
<feature type="compositionally biased region" description="Polar residues" evidence="1">
    <location>
        <begin position="96"/>
        <end position="114"/>
    </location>
</feature>
<evidence type="ECO:0000256" key="2">
    <source>
        <dbReference type="SAM" id="Phobius"/>
    </source>
</evidence>
<feature type="region of interest" description="Disordered" evidence="1">
    <location>
        <begin position="96"/>
        <end position="157"/>
    </location>
</feature>
<dbReference type="GeneID" id="300083287"/>
<dbReference type="Proteomes" id="UP001054897">
    <property type="component" value="Chromosome"/>
</dbReference>
<feature type="transmembrane region" description="Helical" evidence="2">
    <location>
        <begin position="229"/>
        <end position="247"/>
    </location>
</feature>
<keyword evidence="2" id="KW-0812">Transmembrane</keyword>
<dbReference type="EMBL" id="CP099397">
    <property type="protein sequence ID" value="USR38917.1"/>
    <property type="molecule type" value="Genomic_DNA"/>
</dbReference>
<dbReference type="RefSeq" id="WP_252576688.1">
    <property type="nucleotide sequence ID" value="NZ_CP099397.1"/>
</dbReference>
<sequence>MARTTMELAFISAERVKFDNVDLIKLYFGDEPDGEKDLGVSLLSMQVSEDVREEVWGACKDLDVLETVRVTVEIERGSKNAGKFIVLHVESATNVSNTTKDANGNVTSESSKCTGPNCKGTGGIKEGDGKGDGQGEEEEEEGPPGPSRNLQQGEQGSFAEGLSEWDERIAEARAELDQKLDEYGALFKGVFDLNLGAAGGSLPCETFSISTGGVSLRICPADYSEQLSYLRYVLLLAAAALAAVIVLRG</sequence>
<evidence type="ECO:0000256" key="1">
    <source>
        <dbReference type="SAM" id="MobiDB-lite"/>
    </source>
</evidence>
<name>A0ABY5A4W2_9GAMM</name>
<keyword evidence="2" id="KW-1133">Transmembrane helix</keyword>
<accession>A0ABY5A4W2</accession>
<evidence type="ECO:0000313" key="4">
    <source>
        <dbReference type="Proteomes" id="UP001054897"/>
    </source>
</evidence>
<evidence type="ECO:0000313" key="3">
    <source>
        <dbReference type="EMBL" id="USR38917.1"/>
    </source>
</evidence>
<organism evidence="3 4">
    <name type="scientific">Ectopseudomonas hydrolytica</name>
    <dbReference type="NCBI Taxonomy" id="2493633"/>
    <lineage>
        <taxon>Bacteria</taxon>
        <taxon>Pseudomonadati</taxon>
        <taxon>Pseudomonadota</taxon>
        <taxon>Gammaproteobacteria</taxon>
        <taxon>Pseudomonadales</taxon>
        <taxon>Pseudomonadaceae</taxon>
        <taxon>Ectopseudomonas</taxon>
    </lineage>
</organism>
<protein>
    <submittedName>
        <fullName evidence="3">Uncharacterized protein</fullName>
    </submittedName>
</protein>
<reference evidence="3" key="1">
    <citation type="submission" date="2022-06" db="EMBL/GenBank/DDBJ databases">
        <title>Complete genome of Pseudomonas hydrolytica DSWY01T.</title>
        <authorList>
            <person name="Jung J."/>
            <person name="Jeon C.O."/>
        </authorList>
    </citation>
    <scope>NUCLEOTIDE SEQUENCE</scope>
    <source>
        <strain evidence="3">DSWY01</strain>
    </source>
</reference>